<dbReference type="RefSeq" id="WP_056968999.1">
    <property type="nucleotide sequence ID" value="NZ_AYZK01000001.1"/>
</dbReference>
<keyword evidence="1" id="KW-0472">Membrane</keyword>
<dbReference type="STRING" id="1423810.FD19_GL000404"/>
<keyword evidence="1" id="KW-0812">Transmembrane</keyword>
<protein>
    <recommendedName>
        <fullName evidence="2">Cell wall elongation regulator TseB-like domain-containing protein</fullName>
    </recommendedName>
</protein>
<keyword evidence="4" id="KW-1185">Reference proteome</keyword>
<keyword evidence="1" id="KW-1133">Transmembrane helix</keyword>
<feature type="transmembrane region" description="Helical" evidence="1">
    <location>
        <begin position="12"/>
        <end position="33"/>
    </location>
</feature>
<dbReference type="EMBL" id="AYZK01000001">
    <property type="protein sequence ID" value="KRM88115.1"/>
    <property type="molecule type" value="Genomic_DNA"/>
</dbReference>
<dbReference type="Proteomes" id="UP000051789">
    <property type="component" value="Unassembled WGS sequence"/>
</dbReference>
<evidence type="ECO:0000256" key="1">
    <source>
        <dbReference type="SAM" id="Phobius"/>
    </source>
</evidence>
<evidence type="ECO:0000313" key="4">
    <source>
        <dbReference type="Proteomes" id="UP000051789"/>
    </source>
</evidence>
<dbReference type="Pfam" id="PF17881">
    <property type="entry name" value="TseB"/>
    <property type="match status" value="1"/>
</dbReference>
<dbReference type="Gene3D" id="3.10.450.40">
    <property type="match status" value="2"/>
</dbReference>
<name>A0A0R2CK30_9LACO</name>
<dbReference type="InterPro" id="IPR046350">
    <property type="entry name" value="Cystatin_sf"/>
</dbReference>
<gene>
    <name evidence="3" type="ORF">FD19_GL000404</name>
</gene>
<proteinExistence type="predicted"/>
<dbReference type="SUPFAM" id="SSF54403">
    <property type="entry name" value="Cystatin/monellin"/>
    <property type="match status" value="2"/>
</dbReference>
<feature type="domain" description="Cell wall elongation regulator TseB-like" evidence="2">
    <location>
        <begin position="42"/>
        <end position="84"/>
    </location>
</feature>
<evidence type="ECO:0000259" key="2">
    <source>
        <dbReference type="Pfam" id="PF17881"/>
    </source>
</evidence>
<evidence type="ECO:0000313" key="3">
    <source>
        <dbReference type="EMBL" id="KRM88115.1"/>
    </source>
</evidence>
<sequence>MHNRSSERWRRWALVAGIIVVVLSVIIFFQQAMHPYNKLRSQAESIATRSAQVTHIDGFWWNTRDQSYLTVAGQRNHHAVYVIIKQKNGAIHVVRQNAGTTRNQALSATWKQHDPQRVISAALRYQGKRLVWDVAYKTKQGRLGYVSYSFRTGKQVELIKNI</sequence>
<accession>A0A0R2CK30</accession>
<dbReference type="AlphaFoldDB" id="A0A0R2CK30"/>
<comment type="caution">
    <text evidence="3">The sequence shown here is derived from an EMBL/GenBank/DDBJ whole genome shotgun (WGS) entry which is preliminary data.</text>
</comment>
<reference evidence="3 4" key="1">
    <citation type="journal article" date="2015" name="Genome Announc.">
        <title>Expanding the biotechnology potential of lactobacilli through comparative genomics of 213 strains and associated genera.</title>
        <authorList>
            <person name="Sun Z."/>
            <person name="Harris H.M."/>
            <person name="McCann A."/>
            <person name="Guo C."/>
            <person name="Argimon S."/>
            <person name="Zhang W."/>
            <person name="Yang X."/>
            <person name="Jeffery I.B."/>
            <person name="Cooney J.C."/>
            <person name="Kagawa T.F."/>
            <person name="Liu W."/>
            <person name="Song Y."/>
            <person name="Salvetti E."/>
            <person name="Wrobel A."/>
            <person name="Rasinkangas P."/>
            <person name="Parkhill J."/>
            <person name="Rea M.C."/>
            <person name="O'Sullivan O."/>
            <person name="Ritari J."/>
            <person name="Douillard F.P."/>
            <person name="Paul Ross R."/>
            <person name="Yang R."/>
            <person name="Briner A.E."/>
            <person name="Felis G.E."/>
            <person name="de Vos W.M."/>
            <person name="Barrangou R."/>
            <person name="Klaenhammer T.R."/>
            <person name="Caufield P.W."/>
            <person name="Cui Y."/>
            <person name="Zhang H."/>
            <person name="O'Toole P.W."/>
        </authorList>
    </citation>
    <scope>NUCLEOTIDE SEQUENCE [LARGE SCALE GENOMIC DNA]</scope>
    <source>
        <strain evidence="3 4">DSM 22698</strain>
    </source>
</reference>
<dbReference type="PATRIC" id="fig|1423810.4.peg.409"/>
<organism evidence="3 4">
    <name type="scientific">Lacticaseibacillus thailandensis DSM 22698 = JCM 13996</name>
    <dbReference type="NCBI Taxonomy" id="1423810"/>
    <lineage>
        <taxon>Bacteria</taxon>
        <taxon>Bacillati</taxon>
        <taxon>Bacillota</taxon>
        <taxon>Bacilli</taxon>
        <taxon>Lactobacillales</taxon>
        <taxon>Lactobacillaceae</taxon>
        <taxon>Lacticaseibacillus</taxon>
    </lineage>
</organism>
<dbReference type="InterPro" id="IPR041401">
    <property type="entry name" value="TseB-like_dom"/>
</dbReference>